<keyword evidence="1" id="KW-0862">Zinc</keyword>
<evidence type="ECO:0000259" key="2">
    <source>
        <dbReference type="PROSITE" id="PS50114"/>
    </source>
</evidence>
<accession>A0AAD7JV02</accession>
<dbReference type="InterPro" id="IPR013088">
    <property type="entry name" value="Znf_NHR/GATA"/>
</dbReference>
<dbReference type="EMBL" id="JARKIB010000014">
    <property type="protein sequence ID" value="KAJ7772330.1"/>
    <property type="molecule type" value="Genomic_DNA"/>
</dbReference>
<dbReference type="Gene3D" id="3.30.50.10">
    <property type="entry name" value="Erythroid Transcription Factor GATA-1, subunit A"/>
    <property type="match status" value="1"/>
</dbReference>
<proteinExistence type="predicted"/>
<keyword evidence="4" id="KW-1185">Reference proteome</keyword>
<keyword evidence="1" id="KW-0479">Metal-binding</keyword>
<sequence>MDTSTWRRSNLNPGKVLCNKRGLFERSHSRPRPELFPQHKRGPLAATTLRAGGKTVCLFRCACLPVF</sequence>
<organism evidence="3 4">
    <name type="scientific">Mycena metata</name>
    <dbReference type="NCBI Taxonomy" id="1033252"/>
    <lineage>
        <taxon>Eukaryota</taxon>
        <taxon>Fungi</taxon>
        <taxon>Dikarya</taxon>
        <taxon>Basidiomycota</taxon>
        <taxon>Agaricomycotina</taxon>
        <taxon>Agaricomycetes</taxon>
        <taxon>Agaricomycetidae</taxon>
        <taxon>Agaricales</taxon>
        <taxon>Marasmiineae</taxon>
        <taxon>Mycenaceae</taxon>
        <taxon>Mycena</taxon>
    </lineage>
</organism>
<name>A0AAD7JV02_9AGAR</name>
<dbReference type="GO" id="GO:0043565">
    <property type="term" value="F:sequence-specific DNA binding"/>
    <property type="evidence" value="ECO:0007669"/>
    <property type="project" value="InterPro"/>
</dbReference>
<evidence type="ECO:0000313" key="4">
    <source>
        <dbReference type="Proteomes" id="UP001215598"/>
    </source>
</evidence>
<evidence type="ECO:0000256" key="1">
    <source>
        <dbReference type="PROSITE-ProRule" id="PRU00094"/>
    </source>
</evidence>
<feature type="domain" description="GATA-type" evidence="2">
    <location>
        <begin position="1"/>
        <end position="50"/>
    </location>
</feature>
<dbReference type="Proteomes" id="UP001215598">
    <property type="component" value="Unassembled WGS sequence"/>
</dbReference>
<reference evidence="3" key="1">
    <citation type="submission" date="2023-03" db="EMBL/GenBank/DDBJ databases">
        <title>Massive genome expansion in bonnet fungi (Mycena s.s.) driven by repeated elements and novel gene families across ecological guilds.</title>
        <authorList>
            <consortium name="Lawrence Berkeley National Laboratory"/>
            <person name="Harder C.B."/>
            <person name="Miyauchi S."/>
            <person name="Viragh M."/>
            <person name="Kuo A."/>
            <person name="Thoen E."/>
            <person name="Andreopoulos B."/>
            <person name="Lu D."/>
            <person name="Skrede I."/>
            <person name="Drula E."/>
            <person name="Henrissat B."/>
            <person name="Morin E."/>
            <person name="Kohler A."/>
            <person name="Barry K."/>
            <person name="LaButti K."/>
            <person name="Morin E."/>
            <person name="Salamov A."/>
            <person name="Lipzen A."/>
            <person name="Mereny Z."/>
            <person name="Hegedus B."/>
            <person name="Baldrian P."/>
            <person name="Stursova M."/>
            <person name="Weitz H."/>
            <person name="Taylor A."/>
            <person name="Grigoriev I.V."/>
            <person name="Nagy L.G."/>
            <person name="Martin F."/>
            <person name="Kauserud H."/>
        </authorList>
    </citation>
    <scope>NUCLEOTIDE SEQUENCE</scope>
    <source>
        <strain evidence="3">CBHHK182m</strain>
    </source>
</reference>
<evidence type="ECO:0000313" key="3">
    <source>
        <dbReference type="EMBL" id="KAJ7772330.1"/>
    </source>
</evidence>
<dbReference type="GO" id="GO:0006355">
    <property type="term" value="P:regulation of DNA-templated transcription"/>
    <property type="evidence" value="ECO:0007669"/>
    <property type="project" value="InterPro"/>
</dbReference>
<comment type="caution">
    <text evidence="3">The sequence shown here is derived from an EMBL/GenBank/DDBJ whole genome shotgun (WGS) entry which is preliminary data.</text>
</comment>
<dbReference type="AlphaFoldDB" id="A0AAD7JV02"/>
<protein>
    <recommendedName>
        <fullName evidence="2">GATA-type domain-containing protein</fullName>
    </recommendedName>
</protein>
<dbReference type="GO" id="GO:0008270">
    <property type="term" value="F:zinc ion binding"/>
    <property type="evidence" value="ECO:0007669"/>
    <property type="project" value="UniProtKB-KW"/>
</dbReference>
<dbReference type="PROSITE" id="PS50114">
    <property type="entry name" value="GATA_ZN_FINGER_2"/>
    <property type="match status" value="1"/>
</dbReference>
<keyword evidence="1" id="KW-0863">Zinc-finger</keyword>
<dbReference type="InterPro" id="IPR000679">
    <property type="entry name" value="Znf_GATA"/>
</dbReference>
<gene>
    <name evidence="3" type="ORF">B0H16DRAFT_1513120</name>
</gene>